<feature type="signal peptide" evidence="1">
    <location>
        <begin position="1"/>
        <end position="20"/>
    </location>
</feature>
<gene>
    <name evidence="2" type="ORF">K8F61_10810</name>
</gene>
<dbReference type="RefSeq" id="WP_231819040.1">
    <property type="nucleotide sequence ID" value="NZ_CP082781.1"/>
</dbReference>
<keyword evidence="1" id="KW-0732">Signal</keyword>
<keyword evidence="3" id="KW-1185">Reference proteome</keyword>
<dbReference type="PROSITE" id="PS51257">
    <property type="entry name" value="PROKAR_LIPOPROTEIN"/>
    <property type="match status" value="1"/>
</dbReference>
<protein>
    <recommendedName>
        <fullName evidence="4">Lipoprotein</fullName>
    </recommendedName>
</protein>
<organism evidence="2 3">
    <name type="scientific">Microbacterium resistens</name>
    <dbReference type="NCBI Taxonomy" id="156977"/>
    <lineage>
        <taxon>Bacteria</taxon>
        <taxon>Bacillati</taxon>
        <taxon>Actinomycetota</taxon>
        <taxon>Actinomycetes</taxon>
        <taxon>Micrococcales</taxon>
        <taxon>Microbacteriaceae</taxon>
        <taxon>Microbacterium</taxon>
    </lineage>
</organism>
<proteinExistence type="predicted"/>
<sequence>MRIRSALAAVSLAAAAVVLAACSGGPGGTAAPTTVPTESSTARPGPDLETAATWLDGGRLVGLVTFGSSSCVPQVGDVSAEGQQLTVELVPTTPADAVCTADYSPRAVAVAVPDGVDPTKDVVISITGDEAAGQVALAGDPAMTAAGTPTDYRPSAGWYSDAGAVLLTWGSSSCVPEIERAQIGETGATLTFRDLDRPCTMDMQPRATVVGLGGTALTQEGYVLTLTGGGLDGEVTVGGALPGR</sequence>
<name>A0ABY3RQL7_9MICO</name>
<reference evidence="2 3" key="1">
    <citation type="submission" date="2023-01" db="EMBL/GenBank/DDBJ databases">
        <title>Characterization of estradiol degrading bacteria Microbacterium sp. MZT7 and reveal degrading genes through genome analysis.</title>
        <authorList>
            <person name="Hao P."/>
            <person name="Gao Y."/>
        </authorList>
    </citation>
    <scope>NUCLEOTIDE SEQUENCE [LARGE SCALE GENOMIC DNA]</scope>
    <source>
        <strain evidence="2 3">MZT7</strain>
    </source>
</reference>
<evidence type="ECO:0000313" key="2">
    <source>
        <dbReference type="EMBL" id="UGS25186.1"/>
    </source>
</evidence>
<dbReference type="EMBL" id="CP082781">
    <property type="protein sequence ID" value="UGS25186.1"/>
    <property type="molecule type" value="Genomic_DNA"/>
</dbReference>
<evidence type="ECO:0000313" key="3">
    <source>
        <dbReference type="Proteomes" id="UP001199642"/>
    </source>
</evidence>
<accession>A0ABY3RQL7</accession>
<evidence type="ECO:0000256" key="1">
    <source>
        <dbReference type="SAM" id="SignalP"/>
    </source>
</evidence>
<dbReference type="Proteomes" id="UP001199642">
    <property type="component" value="Chromosome"/>
</dbReference>
<evidence type="ECO:0008006" key="4">
    <source>
        <dbReference type="Google" id="ProtNLM"/>
    </source>
</evidence>
<feature type="chain" id="PRO_5045582297" description="Lipoprotein" evidence="1">
    <location>
        <begin position="21"/>
        <end position="244"/>
    </location>
</feature>